<dbReference type="SUPFAM" id="SSF53223">
    <property type="entry name" value="Aminoacid dehydrogenase-like, N-terminal domain"/>
    <property type="match status" value="1"/>
</dbReference>
<dbReference type="InterPro" id="IPR006095">
    <property type="entry name" value="Glu/Leu/Phe/Val/Trp_DH"/>
</dbReference>
<reference evidence="13 14" key="1">
    <citation type="journal article" date="2019" name="Int. J. Syst. Evol. Microbiol.">
        <title>The Global Catalogue of Microorganisms (GCM) 10K type strain sequencing project: providing services to taxonomists for standard genome sequencing and annotation.</title>
        <authorList>
            <consortium name="The Broad Institute Genomics Platform"/>
            <consortium name="The Broad Institute Genome Sequencing Center for Infectious Disease"/>
            <person name="Wu L."/>
            <person name="Ma J."/>
        </authorList>
    </citation>
    <scope>NUCLEOTIDE SEQUENCE [LARGE SCALE GENOMIC DNA]</scope>
    <source>
        <strain evidence="13 14">JCM 14924</strain>
    </source>
</reference>
<comment type="catalytic activity">
    <reaction evidence="10">
        <text>L-valine + NAD(+) + H2O = 3-methyl-2-oxobutanoate + NH4(+) + NADH + H(+)</text>
        <dbReference type="Rhea" id="RHEA:30763"/>
        <dbReference type="ChEBI" id="CHEBI:11851"/>
        <dbReference type="ChEBI" id="CHEBI:15377"/>
        <dbReference type="ChEBI" id="CHEBI:15378"/>
        <dbReference type="ChEBI" id="CHEBI:28938"/>
        <dbReference type="ChEBI" id="CHEBI:57540"/>
        <dbReference type="ChEBI" id="CHEBI:57762"/>
        <dbReference type="ChEBI" id="CHEBI:57945"/>
        <dbReference type="EC" id="1.4.1.23"/>
    </reaction>
</comment>
<dbReference type="PANTHER" id="PTHR42722:SF1">
    <property type="entry name" value="VALINE DEHYDROGENASE"/>
    <property type="match status" value="1"/>
</dbReference>
<comment type="subunit">
    <text evidence="4">Homodimer.</text>
</comment>
<dbReference type="Proteomes" id="UP001501391">
    <property type="component" value="Unassembled WGS sequence"/>
</dbReference>
<comment type="caution">
    <text evidence="13">The sequence shown here is derived from an EMBL/GenBank/DDBJ whole genome shotgun (WGS) entry which is preliminary data.</text>
</comment>
<keyword evidence="14" id="KW-1185">Reference proteome</keyword>
<evidence type="ECO:0000256" key="1">
    <source>
        <dbReference type="ARBA" id="ARBA00004496"/>
    </source>
</evidence>
<proteinExistence type="inferred from homology"/>
<keyword evidence="9" id="KW-0520">NAD</keyword>
<dbReference type="InterPro" id="IPR006096">
    <property type="entry name" value="Glu/Leu/Phe/Val/Trp_DH_C"/>
</dbReference>
<dbReference type="EMBL" id="BAAAOQ010000012">
    <property type="protein sequence ID" value="GAA2197957.1"/>
    <property type="molecule type" value="Genomic_DNA"/>
</dbReference>
<evidence type="ECO:0000256" key="5">
    <source>
        <dbReference type="ARBA" id="ARBA00012136"/>
    </source>
</evidence>
<evidence type="ECO:0000256" key="3">
    <source>
        <dbReference type="ARBA" id="ARBA00006382"/>
    </source>
</evidence>
<evidence type="ECO:0000256" key="2">
    <source>
        <dbReference type="ARBA" id="ARBA00005109"/>
    </source>
</evidence>
<organism evidence="13 14">
    <name type="scientific">Streptomyces bangladeshensis</name>
    <dbReference type="NCBI Taxonomy" id="295352"/>
    <lineage>
        <taxon>Bacteria</taxon>
        <taxon>Bacillati</taxon>
        <taxon>Actinomycetota</taxon>
        <taxon>Actinomycetes</taxon>
        <taxon>Kitasatosporales</taxon>
        <taxon>Streptomycetaceae</taxon>
        <taxon>Streptomyces</taxon>
    </lineage>
</organism>
<protein>
    <recommendedName>
        <fullName evidence="6">Valine dehydrogenase</fullName>
        <ecNumber evidence="5">1.4.1.23</ecNumber>
    </recommendedName>
</protein>
<evidence type="ECO:0000256" key="4">
    <source>
        <dbReference type="ARBA" id="ARBA00011738"/>
    </source>
</evidence>
<dbReference type="PANTHER" id="PTHR42722">
    <property type="entry name" value="LEUCINE DEHYDROGENASE"/>
    <property type="match status" value="1"/>
</dbReference>
<keyword evidence="8 11" id="KW-0560">Oxidoreductase</keyword>
<evidence type="ECO:0000256" key="6">
    <source>
        <dbReference type="ARBA" id="ARBA00017332"/>
    </source>
</evidence>
<dbReference type="CDD" id="cd01075">
    <property type="entry name" value="NAD_bind_Leu_Phe_Val_DH"/>
    <property type="match status" value="1"/>
</dbReference>
<dbReference type="Pfam" id="PF02812">
    <property type="entry name" value="ELFV_dehydrog_N"/>
    <property type="match status" value="1"/>
</dbReference>
<comment type="pathway">
    <text evidence="2">Amino-acid degradation; L-valine degradation.</text>
</comment>
<dbReference type="PIRSF" id="PIRSF000188">
    <property type="entry name" value="Phe_leu_dh"/>
    <property type="match status" value="1"/>
</dbReference>
<evidence type="ECO:0000313" key="14">
    <source>
        <dbReference type="Proteomes" id="UP001501391"/>
    </source>
</evidence>
<evidence type="ECO:0000256" key="7">
    <source>
        <dbReference type="ARBA" id="ARBA00022456"/>
    </source>
</evidence>
<evidence type="ECO:0000256" key="8">
    <source>
        <dbReference type="ARBA" id="ARBA00023002"/>
    </source>
</evidence>
<dbReference type="Gene3D" id="3.40.50.10860">
    <property type="entry name" value="Leucine Dehydrogenase, chain A, domain 1"/>
    <property type="match status" value="1"/>
</dbReference>
<dbReference type="InterPro" id="IPR046346">
    <property type="entry name" value="Aminoacid_DH-like_N_sf"/>
</dbReference>
<dbReference type="SUPFAM" id="SSF51735">
    <property type="entry name" value="NAD(P)-binding Rossmann-fold domains"/>
    <property type="match status" value="1"/>
</dbReference>
<dbReference type="Gene3D" id="3.40.50.720">
    <property type="entry name" value="NAD(P)-binding Rossmann-like Domain"/>
    <property type="match status" value="1"/>
</dbReference>
<dbReference type="RefSeq" id="WP_346163154.1">
    <property type="nucleotide sequence ID" value="NZ_BAAAOQ010000012.1"/>
</dbReference>
<dbReference type="SMART" id="SM00839">
    <property type="entry name" value="ELFV_dehydrog"/>
    <property type="match status" value="1"/>
</dbReference>
<dbReference type="InterPro" id="IPR036291">
    <property type="entry name" value="NAD(P)-bd_dom_sf"/>
</dbReference>
<evidence type="ECO:0000313" key="13">
    <source>
        <dbReference type="EMBL" id="GAA2197957.1"/>
    </source>
</evidence>
<gene>
    <name evidence="13" type="ORF">GCM10009787_38630</name>
</gene>
<comment type="similarity">
    <text evidence="3 11">Belongs to the Glu/Leu/Phe/Val dehydrogenases family.</text>
</comment>
<evidence type="ECO:0000256" key="9">
    <source>
        <dbReference type="ARBA" id="ARBA00023027"/>
    </source>
</evidence>
<evidence type="ECO:0000256" key="10">
    <source>
        <dbReference type="ARBA" id="ARBA00048547"/>
    </source>
</evidence>
<evidence type="ECO:0000256" key="11">
    <source>
        <dbReference type="RuleBase" id="RU004417"/>
    </source>
</evidence>
<dbReference type="EC" id="1.4.1.23" evidence="5"/>
<comment type="subcellular location">
    <subcellularLocation>
        <location evidence="1">Cytoplasm</location>
    </subcellularLocation>
</comment>
<sequence length="350" mass="36357">MLDHEQVVVRSGRRSRLPVIVAVHSTALGPAAGGLRLWHYPDWRDGLTDALRLSAAMTAKFAVAGLPSGGGKAVVALPEGMVLDPDRRRDVLEDVADTVESLGGTYATGPDVGTGPDDMAVIGTTTRHVFSRPARLGGSGDSSPHTARGTLAALRAVSRRLYGTASLDGRRLAVAGLGRVGTELARLLAAEGAALTVTDVDQDKRKTGHELGADWVAPDEILAAPVDIVVPAALGSCLTRQSVTRLRCDAVVGPANNQLATPDVADLLHRRGVLWVPDYVASAGGVVHAVSVEVHRLSAEEARARVDAIEHTVTDLLTTADAQDLSPAQAATALVRQRLAAADPAGRSAA</sequence>
<keyword evidence="7" id="KW-0101">Branched-chain amino acid catabolism</keyword>
<dbReference type="InterPro" id="IPR006097">
    <property type="entry name" value="Glu/Leu/Phe/Val/Trp_DH_dimer"/>
</dbReference>
<feature type="domain" description="Glutamate/phenylalanine/leucine/valine/L-tryptophan dehydrogenase C-terminal" evidence="12">
    <location>
        <begin position="140"/>
        <end position="347"/>
    </location>
</feature>
<evidence type="ECO:0000259" key="12">
    <source>
        <dbReference type="SMART" id="SM00839"/>
    </source>
</evidence>
<dbReference type="PRINTS" id="PR00082">
    <property type="entry name" value="GLFDHDRGNASE"/>
</dbReference>
<name>A0ABN3BMY2_9ACTN</name>
<dbReference type="Pfam" id="PF00208">
    <property type="entry name" value="ELFV_dehydrog"/>
    <property type="match status" value="1"/>
</dbReference>
<dbReference type="InterPro" id="IPR016211">
    <property type="entry name" value="Glu/Phe/Leu/Val/Trp_DH_bac/arc"/>
</dbReference>
<accession>A0ABN3BMY2</accession>